<comment type="similarity">
    <text evidence="2">Belongs to the SusD family.</text>
</comment>
<dbReference type="InterPro" id="IPR033985">
    <property type="entry name" value="SusD-like_N"/>
</dbReference>
<dbReference type="PROSITE" id="PS51257">
    <property type="entry name" value="PROKAR_LIPOPROTEIN"/>
    <property type="match status" value="1"/>
</dbReference>
<comment type="caution">
    <text evidence="8">The sequence shown here is derived from an EMBL/GenBank/DDBJ whole genome shotgun (WGS) entry which is preliminary data.</text>
</comment>
<dbReference type="SUPFAM" id="SSF48452">
    <property type="entry name" value="TPR-like"/>
    <property type="match status" value="1"/>
</dbReference>
<keyword evidence="5" id="KW-0998">Cell outer membrane</keyword>
<accession>A0ABU7XNY3</accession>
<evidence type="ECO:0000256" key="4">
    <source>
        <dbReference type="ARBA" id="ARBA00023136"/>
    </source>
</evidence>
<dbReference type="InterPro" id="IPR011990">
    <property type="entry name" value="TPR-like_helical_dom_sf"/>
</dbReference>
<evidence type="ECO:0000313" key="8">
    <source>
        <dbReference type="EMBL" id="MEF3832414.1"/>
    </source>
</evidence>
<dbReference type="InterPro" id="IPR012944">
    <property type="entry name" value="SusD_RagB_dom"/>
</dbReference>
<evidence type="ECO:0000259" key="7">
    <source>
        <dbReference type="Pfam" id="PF14322"/>
    </source>
</evidence>
<dbReference type="Pfam" id="PF14322">
    <property type="entry name" value="SusD-like_3"/>
    <property type="match status" value="1"/>
</dbReference>
<evidence type="ECO:0000313" key="9">
    <source>
        <dbReference type="Proteomes" id="UP001337305"/>
    </source>
</evidence>
<dbReference type="EMBL" id="JAODOP010000004">
    <property type="protein sequence ID" value="MEF3832414.1"/>
    <property type="molecule type" value="Genomic_DNA"/>
</dbReference>
<feature type="domain" description="SusD-like N-terminal" evidence="7">
    <location>
        <begin position="40"/>
        <end position="220"/>
    </location>
</feature>
<dbReference type="Gene3D" id="1.25.40.390">
    <property type="match status" value="1"/>
</dbReference>
<keyword evidence="9" id="KW-1185">Reference proteome</keyword>
<evidence type="ECO:0000256" key="3">
    <source>
        <dbReference type="ARBA" id="ARBA00022729"/>
    </source>
</evidence>
<organism evidence="8 9">
    <name type="scientific">Flavivirga spongiicola</name>
    <dbReference type="NCBI Taxonomy" id="421621"/>
    <lineage>
        <taxon>Bacteria</taxon>
        <taxon>Pseudomonadati</taxon>
        <taxon>Bacteroidota</taxon>
        <taxon>Flavobacteriia</taxon>
        <taxon>Flavobacteriales</taxon>
        <taxon>Flavobacteriaceae</taxon>
        <taxon>Flavivirga</taxon>
    </lineage>
</organism>
<protein>
    <submittedName>
        <fullName evidence="8">RagB/SusD family nutrient uptake outer membrane protein</fullName>
    </submittedName>
</protein>
<keyword evidence="4" id="KW-0472">Membrane</keyword>
<dbReference type="Pfam" id="PF07980">
    <property type="entry name" value="SusD_RagB"/>
    <property type="match status" value="1"/>
</dbReference>
<keyword evidence="3" id="KW-0732">Signal</keyword>
<evidence type="ECO:0000256" key="2">
    <source>
        <dbReference type="ARBA" id="ARBA00006275"/>
    </source>
</evidence>
<evidence type="ECO:0000256" key="5">
    <source>
        <dbReference type="ARBA" id="ARBA00023237"/>
    </source>
</evidence>
<sequence length="485" mass="52198">MKNILIIIIVAFSFISCSNELDLAPISTPSAAGFFTTSNDVETAVNGAYDALQQQGQFGESLFYLFEVRSDNSEESSSVGQRGGAITNMDLFAVQPSNSLLSSTWVHSYDGIQRCNAILNNIDNIDMDASIKTIRKGEVQFLRALSYFNLVRIFGDVPLVTTQTSDPFEAFGNGRDAAATIYTQIINDLTDAATNLPSTQSVVGKATKGAANTLLGKVHLTLGNYGEAISALGNVTGYNLVPNYADIFGSGNENNSESIFEVQFTSGQGSSFEVNGEGSGEGEGSVFANQFAPFGGGALVVNGSANGSNRPTADLWNSYDPTDLRRDVNIGDFGGILYPKKLVEQTAGPLDSDLNVIVLRYADVLLMHAEALNEQGYVADGPAFDLINQIRNRAGLADLTSATITNQAEFRLAIENERRWELAFENHRWPDLVRTGRAVEVMNGHVTETSNIPVTLSVSANQLLYPVPQNEIDTNPALLPQNAGY</sequence>
<gene>
    <name evidence="8" type="ORF">N1F79_04680</name>
</gene>
<dbReference type="CDD" id="cd08977">
    <property type="entry name" value="SusD"/>
    <property type="match status" value="1"/>
</dbReference>
<dbReference type="Proteomes" id="UP001337305">
    <property type="component" value="Unassembled WGS sequence"/>
</dbReference>
<comment type="subcellular location">
    <subcellularLocation>
        <location evidence="1">Cell outer membrane</location>
    </subcellularLocation>
</comment>
<reference evidence="8 9" key="1">
    <citation type="submission" date="2022-09" db="EMBL/GenBank/DDBJ databases">
        <title>Genome sequencing of Flavivirga sp. MEBiC05379.</title>
        <authorList>
            <person name="Oh H.-M."/>
            <person name="Kwon K.K."/>
            <person name="Park M.J."/>
            <person name="Yang S.-H."/>
        </authorList>
    </citation>
    <scope>NUCLEOTIDE SEQUENCE [LARGE SCALE GENOMIC DNA]</scope>
    <source>
        <strain evidence="8 9">MEBiC05379</strain>
    </source>
</reference>
<evidence type="ECO:0000259" key="6">
    <source>
        <dbReference type="Pfam" id="PF07980"/>
    </source>
</evidence>
<proteinExistence type="inferred from homology"/>
<feature type="domain" description="RagB/SusD" evidence="6">
    <location>
        <begin position="313"/>
        <end position="485"/>
    </location>
</feature>
<evidence type="ECO:0000256" key="1">
    <source>
        <dbReference type="ARBA" id="ARBA00004442"/>
    </source>
</evidence>
<name>A0ABU7XNY3_9FLAO</name>
<dbReference type="RefSeq" id="WP_303304794.1">
    <property type="nucleotide sequence ID" value="NZ_JAODOP010000004.1"/>
</dbReference>